<dbReference type="CDD" id="cd04301">
    <property type="entry name" value="NAT_SF"/>
    <property type="match status" value="1"/>
</dbReference>
<dbReference type="Gene3D" id="3.40.630.30">
    <property type="match status" value="1"/>
</dbReference>
<dbReference type="SUPFAM" id="SSF55729">
    <property type="entry name" value="Acyl-CoA N-acyltransferases (Nat)"/>
    <property type="match status" value="1"/>
</dbReference>
<name>G0V409_9CLOT</name>
<dbReference type="STRING" id="857293.CAAU_0200"/>
<dbReference type="RefSeq" id="WP_008907572.1">
    <property type="nucleotide sequence ID" value="NZ_CAKP01000007.1"/>
</dbReference>
<protein>
    <recommendedName>
        <fullName evidence="1">N-acetyltransferase domain-containing protein</fullName>
    </recommendedName>
</protein>
<keyword evidence="3" id="KW-1185">Reference proteome</keyword>
<comment type="caution">
    <text evidence="2">The sequence shown here is derived from an EMBL/GenBank/DDBJ whole genome shotgun (WGS) entry which is preliminary data.</text>
</comment>
<reference evidence="2 3" key="1">
    <citation type="journal article" date="2011" name="J. Bacteriol.">
        <title>Draft genome sequence of Caloramator australicus strain RC3T, a thermoanaerobe from the Great Artesian Basin of Australia.</title>
        <authorList>
            <person name="Ogg C.D."/>
            <person name="Patel B.K.C."/>
        </authorList>
    </citation>
    <scope>NUCLEOTIDE SEQUENCE [LARGE SCALE GENOMIC DNA]</scope>
    <source>
        <strain evidence="2 3">RC3</strain>
    </source>
</reference>
<dbReference type="GO" id="GO:0016747">
    <property type="term" value="F:acyltransferase activity, transferring groups other than amino-acyl groups"/>
    <property type="evidence" value="ECO:0007669"/>
    <property type="project" value="InterPro"/>
</dbReference>
<sequence>MLHINISHKSIVIKNVSLDSLKDIVECINSDESNLEAIGINKKIDLGFIKERYMESLVNPLEFFCGIYQDFKMVGIIKGRVEKKSIHEAWFMTFILKYELRNKGLGTYILGLVEDYLKTMYSIQRFCVVVSEENKGSKNFWLKNGYTIERVSNYFKLKDRPVNILVKGAK</sequence>
<dbReference type="InterPro" id="IPR000182">
    <property type="entry name" value="GNAT_dom"/>
</dbReference>
<dbReference type="eggNOG" id="COG0456">
    <property type="taxonomic scope" value="Bacteria"/>
</dbReference>
<feature type="domain" description="N-acetyltransferase" evidence="1">
    <location>
        <begin position="11"/>
        <end position="163"/>
    </location>
</feature>
<organism evidence="2 3">
    <name type="scientific">Caloramator australicus RC3</name>
    <dbReference type="NCBI Taxonomy" id="857293"/>
    <lineage>
        <taxon>Bacteria</taxon>
        <taxon>Bacillati</taxon>
        <taxon>Bacillota</taxon>
        <taxon>Clostridia</taxon>
        <taxon>Eubacteriales</taxon>
        <taxon>Clostridiaceae</taxon>
        <taxon>Caloramator</taxon>
    </lineage>
</organism>
<dbReference type="PROSITE" id="PS51186">
    <property type="entry name" value="GNAT"/>
    <property type="match status" value="1"/>
</dbReference>
<dbReference type="Proteomes" id="UP000007652">
    <property type="component" value="Unassembled WGS sequence"/>
</dbReference>
<dbReference type="Pfam" id="PF13420">
    <property type="entry name" value="Acetyltransf_4"/>
    <property type="match status" value="1"/>
</dbReference>
<accession>G0V409</accession>
<dbReference type="EMBL" id="CAKP01000007">
    <property type="protein sequence ID" value="CCC57849.1"/>
    <property type="molecule type" value="Genomic_DNA"/>
</dbReference>
<evidence type="ECO:0000313" key="3">
    <source>
        <dbReference type="Proteomes" id="UP000007652"/>
    </source>
</evidence>
<proteinExistence type="predicted"/>
<gene>
    <name evidence="2" type="ORF">CAAU_0200</name>
</gene>
<dbReference type="OrthoDB" id="1952641at2"/>
<evidence type="ECO:0000259" key="1">
    <source>
        <dbReference type="PROSITE" id="PS51186"/>
    </source>
</evidence>
<dbReference type="AlphaFoldDB" id="G0V409"/>
<evidence type="ECO:0000313" key="2">
    <source>
        <dbReference type="EMBL" id="CCC57849.1"/>
    </source>
</evidence>
<dbReference type="InterPro" id="IPR016181">
    <property type="entry name" value="Acyl_CoA_acyltransferase"/>
</dbReference>